<name>A0ABQ6EL00_9VIBR</name>
<organism evidence="3 4">
    <name type="scientific">Vibrio algivorus</name>
    <dbReference type="NCBI Taxonomy" id="1667024"/>
    <lineage>
        <taxon>Bacteria</taxon>
        <taxon>Pseudomonadati</taxon>
        <taxon>Pseudomonadota</taxon>
        <taxon>Gammaproteobacteria</taxon>
        <taxon>Vibrionales</taxon>
        <taxon>Vibrionaceae</taxon>
        <taxon>Vibrio</taxon>
    </lineage>
</organism>
<keyword evidence="2" id="KW-0413">Isomerase</keyword>
<dbReference type="EMBL" id="BSPV01000003">
    <property type="protein sequence ID" value="GLT13807.1"/>
    <property type="molecule type" value="Genomic_DNA"/>
</dbReference>
<dbReference type="PANTHER" id="PTHR13774:SF39">
    <property type="entry name" value="BIOSYNTHESIS PROTEIN, PUTATIVE-RELATED"/>
    <property type="match status" value="1"/>
</dbReference>
<dbReference type="Proteomes" id="UP001157156">
    <property type="component" value="Unassembled WGS sequence"/>
</dbReference>
<evidence type="ECO:0000256" key="1">
    <source>
        <dbReference type="ARBA" id="ARBA00008270"/>
    </source>
</evidence>
<dbReference type="PIRSF" id="PIRSF016184">
    <property type="entry name" value="PhzC_PhzF"/>
    <property type="match status" value="1"/>
</dbReference>
<dbReference type="RefSeq" id="WP_089124190.1">
    <property type="nucleotide sequence ID" value="NZ_BSPV01000003.1"/>
</dbReference>
<proteinExistence type="inferred from homology"/>
<protein>
    <recommendedName>
        <fullName evidence="5">PhzF family isomerase</fullName>
    </recommendedName>
</protein>
<dbReference type="NCBIfam" id="TIGR00654">
    <property type="entry name" value="PhzF_family"/>
    <property type="match status" value="1"/>
</dbReference>
<dbReference type="NCBIfam" id="NF007625">
    <property type="entry name" value="PRK10281.1"/>
    <property type="match status" value="1"/>
</dbReference>
<reference evidence="4" key="1">
    <citation type="journal article" date="2019" name="Int. J. Syst. Evol. Microbiol.">
        <title>The Global Catalogue of Microorganisms (GCM) 10K type strain sequencing project: providing services to taxonomists for standard genome sequencing and annotation.</title>
        <authorList>
            <consortium name="The Broad Institute Genomics Platform"/>
            <consortium name="The Broad Institute Genome Sequencing Center for Infectious Disease"/>
            <person name="Wu L."/>
            <person name="Ma J."/>
        </authorList>
    </citation>
    <scope>NUCLEOTIDE SEQUENCE [LARGE SCALE GENOMIC DNA]</scope>
    <source>
        <strain evidence="4">NBRC 111146</strain>
    </source>
</reference>
<comment type="caution">
    <text evidence="3">The sequence shown here is derived from an EMBL/GenBank/DDBJ whole genome shotgun (WGS) entry which is preliminary data.</text>
</comment>
<dbReference type="Gene3D" id="3.10.310.10">
    <property type="entry name" value="Diaminopimelate Epimerase, Chain A, domain 1"/>
    <property type="match status" value="2"/>
</dbReference>
<dbReference type="Pfam" id="PF02567">
    <property type="entry name" value="PhzC-PhzF"/>
    <property type="match status" value="1"/>
</dbReference>
<dbReference type="PANTHER" id="PTHR13774">
    <property type="entry name" value="PHENAZINE BIOSYNTHESIS PROTEIN"/>
    <property type="match status" value="1"/>
</dbReference>
<gene>
    <name evidence="3" type="primary">yddE</name>
    <name evidence="3" type="ORF">GCM10007931_07810</name>
</gene>
<comment type="similarity">
    <text evidence="1">Belongs to the PhzF family.</text>
</comment>
<evidence type="ECO:0000256" key="2">
    <source>
        <dbReference type="ARBA" id="ARBA00023235"/>
    </source>
</evidence>
<sequence length="295" mass="31709">MVTVYVVDAFTTEPNTGNRAGVVLDADHLTTQDMQNIAAFAGYSETAFVLSPTDQSHDIHVRYFTPTNEVPICGHATIATHFLRASLGSKSDYPLIAKTGAGNLSVSISDSKEGLMVSMVQGRVEFQPPFTPQQRDELAIALGIKANDFANLPIQIATTGHSKVMIPMLSRKTLDGLTPNKEKLKAISAEIDCNGFFPFVLEGSKQTPITFGRMFAPAIGIDEDPVTGNANGPAGAYLVHHNLIECEPEVHYWGHQGLAINKPGRVLVSVNKVNSILKVSIAGQAVLIGKRETIS</sequence>
<dbReference type="InterPro" id="IPR003719">
    <property type="entry name" value="Phenazine_PhzF-like"/>
</dbReference>
<evidence type="ECO:0008006" key="5">
    <source>
        <dbReference type="Google" id="ProtNLM"/>
    </source>
</evidence>
<evidence type="ECO:0000313" key="4">
    <source>
        <dbReference type="Proteomes" id="UP001157156"/>
    </source>
</evidence>
<accession>A0ABQ6EL00</accession>
<dbReference type="SUPFAM" id="SSF54506">
    <property type="entry name" value="Diaminopimelate epimerase-like"/>
    <property type="match status" value="1"/>
</dbReference>
<evidence type="ECO:0000313" key="3">
    <source>
        <dbReference type="EMBL" id="GLT13807.1"/>
    </source>
</evidence>
<keyword evidence="4" id="KW-1185">Reference proteome</keyword>